<evidence type="ECO:0000313" key="3">
    <source>
        <dbReference type="Proteomes" id="UP001156882"/>
    </source>
</evidence>
<name>A0ABQ6CD00_9HYPH</name>
<accession>A0ABQ6CD00</accession>
<evidence type="ECO:0000313" key="2">
    <source>
        <dbReference type="EMBL" id="GLS18251.1"/>
    </source>
</evidence>
<organism evidence="2 3">
    <name type="scientific">Labrys miyagiensis</name>
    <dbReference type="NCBI Taxonomy" id="346912"/>
    <lineage>
        <taxon>Bacteria</taxon>
        <taxon>Pseudomonadati</taxon>
        <taxon>Pseudomonadota</taxon>
        <taxon>Alphaproteobacteria</taxon>
        <taxon>Hyphomicrobiales</taxon>
        <taxon>Xanthobacteraceae</taxon>
        <taxon>Labrys</taxon>
    </lineage>
</organism>
<dbReference type="Proteomes" id="UP001156882">
    <property type="component" value="Unassembled WGS sequence"/>
</dbReference>
<protein>
    <submittedName>
        <fullName evidence="2">Uncharacterized protein</fullName>
    </submittedName>
</protein>
<evidence type="ECO:0000256" key="1">
    <source>
        <dbReference type="SAM" id="MobiDB-lite"/>
    </source>
</evidence>
<feature type="region of interest" description="Disordered" evidence="1">
    <location>
        <begin position="1"/>
        <end position="32"/>
    </location>
</feature>
<comment type="caution">
    <text evidence="2">The sequence shown here is derived from an EMBL/GenBank/DDBJ whole genome shotgun (WGS) entry which is preliminary data.</text>
</comment>
<gene>
    <name evidence="2" type="ORF">GCM10007874_12670</name>
</gene>
<dbReference type="EMBL" id="BSPC01000010">
    <property type="protein sequence ID" value="GLS18251.1"/>
    <property type="molecule type" value="Genomic_DNA"/>
</dbReference>
<sequence>MEMNEEVGHRRLARRNERSDSRELTDKDESAGYRLDVTGHDFNRRQWIWESGAPRREFEKLHRDVFKKEQCGNDAKDPQHSRRPD</sequence>
<proteinExistence type="predicted"/>
<reference evidence="3" key="1">
    <citation type="journal article" date="2019" name="Int. J. Syst. Evol. Microbiol.">
        <title>The Global Catalogue of Microorganisms (GCM) 10K type strain sequencing project: providing services to taxonomists for standard genome sequencing and annotation.</title>
        <authorList>
            <consortium name="The Broad Institute Genomics Platform"/>
            <consortium name="The Broad Institute Genome Sequencing Center for Infectious Disease"/>
            <person name="Wu L."/>
            <person name="Ma J."/>
        </authorList>
    </citation>
    <scope>NUCLEOTIDE SEQUENCE [LARGE SCALE GENOMIC DNA]</scope>
    <source>
        <strain evidence="3">NBRC 101365</strain>
    </source>
</reference>
<keyword evidence="3" id="KW-1185">Reference proteome</keyword>